<dbReference type="EMBL" id="FXAZ01000009">
    <property type="protein sequence ID" value="SMG58032.1"/>
    <property type="molecule type" value="Genomic_DNA"/>
</dbReference>
<evidence type="ECO:0000313" key="2">
    <source>
        <dbReference type="Proteomes" id="UP000193834"/>
    </source>
</evidence>
<proteinExistence type="predicted"/>
<protein>
    <submittedName>
        <fullName evidence="1">Carbohydrate ABC transporter substrate-binding protein, CUT1 family</fullName>
    </submittedName>
</protein>
<dbReference type="Gene3D" id="3.40.190.10">
    <property type="entry name" value="Periplasmic binding protein-like II"/>
    <property type="match status" value="1"/>
</dbReference>
<dbReference type="OrthoDB" id="383574at2"/>
<dbReference type="Gene3D" id="2.60.120.260">
    <property type="entry name" value="Galactose-binding domain-like"/>
    <property type="match status" value="2"/>
</dbReference>
<dbReference type="AlphaFoldDB" id="A0A1X7LXL8"/>
<dbReference type="InterPro" id="IPR050490">
    <property type="entry name" value="Bact_solute-bd_prot1"/>
</dbReference>
<name>A0A1X7LXL8_9BACL</name>
<dbReference type="Proteomes" id="UP000193834">
    <property type="component" value="Unassembled WGS sequence"/>
</dbReference>
<dbReference type="PANTHER" id="PTHR43649:SF27">
    <property type="entry name" value="EXTRACELLULAR SOLUTE-BINDING PROTEIN FAMILY 1"/>
    <property type="match status" value="1"/>
</dbReference>
<dbReference type="InterPro" id="IPR006059">
    <property type="entry name" value="SBP"/>
</dbReference>
<dbReference type="RefSeq" id="WP_085498411.1">
    <property type="nucleotide sequence ID" value="NZ_FXAZ01000009.1"/>
</dbReference>
<dbReference type="Pfam" id="PF01547">
    <property type="entry name" value="SBP_bac_1"/>
    <property type="match status" value="1"/>
</dbReference>
<reference evidence="1 2" key="1">
    <citation type="submission" date="2017-04" db="EMBL/GenBank/DDBJ databases">
        <authorList>
            <person name="Afonso C.L."/>
            <person name="Miller P.J."/>
            <person name="Scott M.A."/>
            <person name="Spackman E."/>
            <person name="Goraichik I."/>
            <person name="Dimitrov K.M."/>
            <person name="Suarez D.L."/>
            <person name="Swayne D.E."/>
        </authorList>
    </citation>
    <scope>NUCLEOTIDE SEQUENCE [LARGE SCALE GENOMIC DNA]</scope>
    <source>
        <strain evidence="1 2">11</strain>
    </source>
</reference>
<dbReference type="PANTHER" id="PTHR43649">
    <property type="entry name" value="ARABINOSE-BINDING PROTEIN-RELATED"/>
    <property type="match status" value="1"/>
</dbReference>
<evidence type="ECO:0000313" key="1">
    <source>
        <dbReference type="EMBL" id="SMG58032.1"/>
    </source>
</evidence>
<gene>
    <name evidence="1" type="ORF">SAMN06295960_4583</name>
</gene>
<accession>A0A1X7LXL8</accession>
<dbReference type="SUPFAM" id="SSF53850">
    <property type="entry name" value="Periplasmic binding protein-like II"/>
    <property type="match status" value="1"/>
</dbReference>
<sequence length="980" mass="110978">MLHRKKIAFLLIVVIALAAVVVLWITSGRSSETVIDYPIDSSGLLSVGTYQKKDGYQSYINHYAKEERPLEEILIPAESYTMVQGMDEPTPEAIQGLTQRAVRTGADGAMEWQFHVKKAGLYQIDMTVSPAAGKDSDVERELRIDGELPFTEAKSLMFQRIWKDESTEVVRDARGNDLTPKQMEEHLWQTIPLKDGAGYEPRPFLFYFSEGEHTLQLISVKEPMDIANIRIYNPLDLPTYEEVAKGYESENIPMPSDVMIKVQGEDASLKSSPSLLPFYHRASPAVEPYSVSKQRNNVIGGYAWRAPSQWLEWEIEVPEDGLYTLSMKYLQNFVTGSSTLRSLTIDGDQPFKEAERIGFPFSTSWQMKTLGKDEHTPYLFHLTKGKHAVRLEVSLGEYAPIIRAVESSILELNSMYREIISFTGTVPDTYRDYQLDQRIPEMTSVFQKHSETLLQIGEMIQSPSGGKERAAILNTLAYQLQDMAARPDTVPSRIETFSTNVGALGAWIPTLNEQPLTIDYLIVASPDVKLPDPEASQMRKLYTGVQQFAASFVEKYDQFSLTEEEDKVINVWVTTARDQALILNRLIADRFTPDTGIHVNLKLVPAGVLLPSTIAGKGPDVALEVGNELPVNYATRNAVADLTQFDDYEKVTERFHPSATVPYQFNDKAYALPETQTFPVMFYRKDILVDELNLEVPRTWDELMALIPKLQKRNLQVGLPERPLNTMGNETANTDVVTLPPNPTYSMLLFQNGGSLYKDDGMESGLDEEIAVQVFKKWTDLYVNYKLPIRSDIANRFRTGEMPVVISDYTLFNKLNVFAPEIKGLWEFTSVPGVKTAAGAIHKDVGSSGTAAIMMESSENKQEAWEFLKWWTTKETQVAFGRELEIRMGASARYPTANLEALDELPWQTSDLNNLKEQFQWVRGIPEVPGGYFTGRHLDNAFRKVVVQGEDARESLDYYLRYINEEITLKRQEFNLPYKK</sequence>
<organism evidence="1 2">
    <name type="scientific">Paenibacillus aquistagni</name>
    <dbReference type="NCBI Taxonomy" id="1852522"/>
    <lineage>
        <taxon>Bacteria</taxon>
        <taxon>Bacillati</taxon>
        <taxon>Bacillota</taxon>
        <taxon>Bacilli</taxon>
        <taxon>Bacillales</taxon>
        <taxon>Paenibacillaceae</taxon>
        <taxon>Paenibacillus</taxon>
    </lineage>
</organism>
<dbReference type="STRING" id="1852522.SAMN06295960_4583"/>
<keyword evidence="2" id="KW-1185">Reference proteome</keyword>
<dbReference type="CDD" id="cd14489">
    <property type="entry name" value="CBM_SBP_bac_1_like"/>
    <property type="match status" value="1"/>
</dbReference>